<organism evidence="4 5">
    <name type="scientific">Crystallibacter crystallopoietes</name>
    <dbReference type="NCBI Taxonomy" id="37928"/>
    <lineage>
        <taxon>Bacteria</taxon>
        <taxon>Bacillati</taxon>
        <taxon>Actinomycetota</taxon>
        <taxon>Actinomycetes</taxon>
        <taxon>Micrococcales</taxon>
        <taxon>Micrococcaceae</taxon>
        <taxon>Crystallibacter</taxon>
    </lineage>
</organism>
<name>A0A1H1G8M6_9MICC</name>
<accession>A0A1H1G8M6</accession>
<feature type="domain" description="SGNH" evidence="3">
    <location>
        <begin position="458"/>
        <end position="678"/>
    </location>
</feature>
<feature type="transmembrane region" description="Helical" evidence="1">
    <location>
        <begin position="301"/>
        <end position="322"/>
    </location>
</feature>
<keyword evidence="1" id="KW-1133">Transmembrane helix</keyword>
<evidence type="ECO:0000313" key="5">
    <source>
        <dbReference type="Proteomes" id="UP000181917"/>
    </source>
</evidence>
<dbReference type="PANTHER" id="PTHR23028">
    <property type="entry name" value="ACETYLTRANSFERASE"/>
    <property type="match status" value="1"/>
</dbReference>
<evidence type="ECO:0000313" key="4">
    <source>
        <dbReference type="EMBL" id="SDR09540.1"/>
    </source>
</evidence>
<feature type="transmembrane region" description="Helical" evidence="1">
    <location>
        <begin position="328"/>
        <end position="346"/>
    </location>
</feature>
<dbReference type="PANTHER" id="PTHR23028:SF53">
    <property type="entry name" value="ACYL_TRANSF_3 DOMAIN-CONTAINING PROTEIN"/>
    <property type="match status" value="1"/>
</dbReference>
<keyword evidence="4" id="KW-0808">Transferase</keyword>
<feature type="transmembrane region" description="Helical" evidence="1">
    <location>
        <begin position="214"/>
        <end position="232"/>
    </location>
</feature>
<proteinExistence type="predicted"/>
<keyword evidence="1" id="KW-0812">Transmembrane</keyword>
<dbReference type="STRING" id="37928.SAMN04489742_3919"/>
<evidence type="ECO:0000259" key="3">
    <source>
        <dbReference type="Pfam" id="PF19040"/>
    </source>
</evidence>
<dbReference type="GO" id="GO:0016787">
    <property type="term" value="F:hydrolase activity"/>
    <property type="evidence" value="ECO:0007669"/>
    <property type="project" value="UniProtKB-KW"/>
</dbReference>
<dbReference type="AlphaFoldDB" id="A0A1H1G8M6"/>
<dbReference type="GO" id="GO:0009103">
    <property type="term" value="P:lipopolysaccharide biosynthetic process"/>
    <property type="evidence" value="ECO:0007669"/>
    <property type="project" value="TreeGrafter"/>
</dbReference>
<evidence type="ECO:0000259" key="2">
    <source>
        <dbReference type="Pfam" id="PF01757"/>
    </source>
</evidence>
<feature type="transmembrane region" description="Helical" evidence="1">
    <location>
        <begin position="239"/>
        <end position="258"/>
    </location>
</feature>
<protein>
    <submittedName>
        <fullName evidence="4">Peptidoglycan/LPS O-acetylase OafA/YrhL, contains acyltransferase and SGNH-hydrolase domains</fullName>
    </submittedName>
</protein>
<dbReference type="InterPro" id="IPR050879">
    <property type="entry name" value="Acyltransferase_3"/>
</dbReference>
<keyword evidence="1" id="KW-0472">Membrane</keyword>
<dbReference type="Pfam" id="PF19040">
    <property type="entry name" value="SGNH"/>
    <property type="match status" value="1"/>
</dbReference>
<dbReference type="GO" id="GO:0016020">
    <property type="term" value="C:membrane"/>
    <property type="evidence" value="ECO:0007669"/>
    <property type="project" value="TreeGrafter"/>
</dbReference>
<dbReference type="Proteomes" id="UP000181917">
    <property type="component" value="Unassembled WGS sequence"/>
</dbReference>
<keyword evidence="5" id="KW-1185">Reference proteome</keyword>
<dbReference type="InterPro" id="IPR043968">
    <property type="entry name" value="SGNH"/>
</dbReference>
<feature type="transmembrane region" description="Helical" evidence="1">
    <location>
        <begin position="83"/>
        <end position="102"/>
    </location>
</feature>
<feature type="transmembrane region" description="Helical" evidence="1">
    <location>
        <begin position="367"/>
        <end position="387"/>
    </location>
</feature>
<feature type="transmembrane region" description="Helical" evidence="1">
    <location>
        <begin position="270"/>
        <end position="294"/>
    </location>
</feature>
<feature type="transmembrane region" description="Helical" evidence="1">
    <location>
        <begin position="154"/>
        <end position="171"/>
    </location>
</feature>
<feature type="transmembrane region" description="Helical" evidence="1">
    <location>
        <begin position="41"/>
        <end position="62"/>
    </location>
</feature>
<feature type="transmembrane region" description="Helical" evidence="1">
    <location>
        <begin position="183"/>
        <end position="202"/>
    </location>
</feature>
<dbReference type="EMBL" id="FNKH01000002">
    <property type="protein sequence ID" value="SDR09540.1"/>
    <property type="molecule type" value="Genomic_DNA"/>
</dbReference>
<feature type="domain" description="Acyltransferase 3" evidence="2">
    <location>
        <begin position="17"/>
        <end position="345"/>
    </location>
</feature>
<keyword evidence="4" id="KW-0012">Acyltransferase</keyword>
<sequence length="687" mass="74440">MRENVPAAAKNSGFRPDIQGLRALAVSLVVTYHLWPEQLTGGYVGVDVFFVISGFLITSHLIRKPPLTGREMAQFYGRRIRRLLPASFAVLAATAVATRLVAAPTQWEGIAKEIIASALYVQNWVLASSSVDYMAEGIDPTPTQHFWSLAVEEQFYLVWPLVIMAAFWVAAKRRLRAGVLVRYAIAAVVVVSLGVSVLATTAEPGGAYFITPTRMWELAIGGLVGSVAPLAATRLNAQTNAVLAWAGILAIVLASVTYTNATPFPGSAALVPVLGTALVILAGTSSSFSPTLFFRWTPVQWLGGISYSVYLWHWPLIILVPYVSGGELGWLDKAVIIVVTLVLAALSKTFIEDKFRFTKSAQGLMPTFRFAAAGMIMMTVLGAAQLAEVNYRSHQAEQRLLAVETSGDPCLGAAAIAKGFDVCEPDPTAALVPEPELAKDDRSDAYADGCWSNAPFTERPICTYGSGEKKVALVGNSHAGHWLPTLQKLAERNDWTISTFLVSRCNPTDAPLELDTQEKTDNCLAYGDWVMEQTKGDKFDLVITSERQSVPVQGETWETTEAPAVAGYKSYLSRWAEADTNVVVIKDPLFPGGSIPDCLAENPGNPGACAGTPEDWYWMDPLEEAANELSLPNIKTVNMDQYFCEDGVCHAAIGSVVTFFDGSHITATYAKTLAPYLDQALQKLLRD</sequence>
<dbReference type="GO" id="GO:0016747">
    <property type="term" value="F:acyltransferase activity, transferring groups other than amino-acyl groups"/>
    <property type="evidence" value="ECO:0007669"/>
    <property type="project" value="InterPro"/>
</dbReference>
<dbReference type="InterPro" id="IPR002656">
    <property type="entry name" value="Acyl_transf_3_dom"/>
</dbReference>
<evidence type="ECO:0000256" key="1">
    <source>
        <dbReference type="SAM" id="Phobius"/>
    </source>
</evidence>
<keyword evidence="4" id="KW-0378">Hydrolase</keyword>
<gene>
    <name evidence="4" type="ORF">SAMN04489742_3919</name>
</gene>
<reference evidence="4 5" key="1">
    <citation type="submission" date="2016-10" db="EMBL/GenBank/DDBJ databases">
        <authorList>
            <person name="de Groot N.N."/>
        </authorList>
    </citation>
    <scope>NUCLEOTIDE SEQUENCE [LARGE SCALE GENOMIC DNA]</scope>
    <source>
        <strain evidence="4 5">DSM 20117</strain>
    </source>
</reference>
<dbReference type="Pfam" id="PF01757">
    <property type="entry name" value="Acyl_transf_3"/>
    <property type="match status" value="1"/>
</dbReference>